<evidence type="ECO:0000256" key="4">
    <source>
        <dbReference type="ARBA" id="ARBA00022723"/>
    </source>
</evidence>
<evidence type="ECO:0000259" key="11">
    <source>
        <dbReference type="SMART" id="SM00872"/>
    </source>
</evidence>
<keyword evidence="8" id="KW-0325">Glycoprotein</keyword>
<keyword evidence="6 10" id="KW-0862">Zinc</keyword>
<dbReference type="Pfam" id="PF17677">
    <property type="entry name" value="Glyco_hydro38C2"/>
    <property type="match status" value="1"/>
</dbReference>
<comment type="catalytic activity">
    <reaction evidence="1">
        <text>Hydrolysis of terminal, non-reducing alpha-D-mannose residues in alpha-D-mannosides.</text>
        <dbReference type="EC" id="3.2.1.24"/>
    </reaction>
</comment>
<protein>
    <recommendedName>
        <fullName evidence="3 10">Alpha-mannosidase</fullName>
        <ecNumber evidence="10">3.2.1.-</ecNumber>
    </recommendedName>
</protein>
<evidence type="ECO:0000256" key="3">
    <source>
        <dbReference type="ARBA" id="ARBA00012752"/>
    </source>
</evidence>
<organism evidence="12 13">
    <name type="scientific">Aromia moschata</name>
    <dbReference type="NCBI Taxonomy" id="1265417"/>
    <lineage>
        <taxon>Eukaryota</taxon>
        <taxon>Metazoa</taxon>
        <taxon>Ecdysozoa</taxon>
        <taxon>Arthropoda</taxon>
        <taxon>Hexapoda</taxon>
        <taxon>Insecta</taxon>
        <taxon>Pterygota</taxon>
        <taxon>Neoptera</taxon>
        <taxon>Endopterygota</taxon>
        <taxon>Coleoptera</taxon>
        <taxon>Polyphaga</taxon>
        <taxon>Cucujiformia</taxon>
        <taxon>Chrysomeloidea</taxon>
        <taxon>Cerambycidae</taxon>
        <taxon>Cerambycinae</taxon>
        <taxon>Callichromatini</taxon>
        <taxon>Aromia</taxon>
    </lineage>
</organism>
<dbReference type="Pfam" id="PF09261">
    <property type="entry name" value="Alpha-mann_mid"/>
    <property type="match status" value="1"/>
</dbReference>
<dbReference type="GO" id="GO:0046872">
    <property type="term" value="F:metal ion binding"/>
    <property type="evidence" value="ECO:0007669"/>
    <property type="project" value="UniProtKB-KW"/>
</dbReference>
<comment type="caution">
    <text evidence="12">The sequence shown here is derived from an EMBL/GenBank/DDBJ whole genome shotgun (WGS) entry which is preliminary data.</text>
</comment>
<evidence type="ECO:0000313" key="13">
    <source>
        <dbReference type="Proteomes" id="UP001162162"/>
    </source>
</evidence>
<comment type="similarity">
    <text evidence="2 10">Belongs to the glycosyl hydrolase 38 family.</text>
</comment>
<dbReference type="FunFam" id="1.20.1270.50:FF:000003">
    <property type="entry name" value="Alpha-mannosidase"/>
    <property type="match status" value="1"/>
</dbReference>
<dbReference type="PANTHER" id="PTHR11607:SF3">
    <property type="entry name" value="LYSOSOMAL ALPHA-MANNOSIDASE"/>
    <property type="match status" value="1"/>
</dbReference>
<dbReference type="SUPFAM" id="SSF88688">
    <property type="entry name" value="Families 57/38 glycoside transferase middle domain"/>
    <property type="match status" value="1"/>
</dbReference>
<dbReference type="InterPro" id="IPR037094">
    <property type="entry name" value="Glyco_hydro_38_cen_sf"/>
</dbReference>
<dbReference type="SUPFAM" id="SSF88713">
    <property type="entry name" value="Glycoside hydrolase/deacetylase"/>
    <property type="match status" value="1"/>
</dbReference>
<dbReference type="Gene3D" id="2.60.40.1360">
    <property type="match status" value="1"/>
</dbReference>
<dbReference type="InterPro" id="IPR028995">
    <property type="entry name" value="Glyco_hydro_57/38_cen_sf"/>
</dbReference>
<dbReference type="CDD" id="cd10810">
    <property type="entry name" value="GH38N_AMII_LAM_like"/>
    <property type="match status" value="1"/>
</dbReference>
<keyword evidence="5 10" id="KW-0378">Hydrolase</keyword>
<dbReference type="EC" id="3.2.1.-" evidence="10"/>
<dbReference type="SUPFAM" id="SSF74650">
    <property type="entry name" value="Galactose mutarotase-like"/>
    <property type="match status" value="1"/>
</dbReference>
<keyword evidence="4 10" id="KW-0479">Metal-binding</keyword>
<dbReference type="FunFam" id="3.20.110.10:FF:000001">
    <property type="entry name" value="Alpha-mannosidase"/>
    <property type="match status" value="1"/>
</dbReference>
<feature type="signal peptide" evidence="10">
    <location>
        <begin position="1"/>
        <end position="24"/>
    </location>
</feature>
<dbReference type="InterPro" id="IPR000602">
    <property type="entry name" value="Glyco_hydro_38_N"/>
</dbReference>
<sequence length="991" mass="112535">MSLKRTILPTILPLVLLLFRGVVTAPFETFEDNLSGHLGCQKCHDIDKDKINVHLIPHSHDDVGWLKTVDQYYFGMNTGIQHAGVQYIITSVVEALLENTDRRFIQVETAFFWKWWKAQSEEMQQNFKYLVDNGQIEMTNGAWAMNDEACANYQSIIDQFTWGLRIINDTVGTCGAPRTGWQIDPFGHSREQASLFAQLGFDSIFFARLDHDDKTKRQEEGRLNYAWQGSANLDDSIIFGGIFPTSSYSPPSGYCWDYECSDDPVNDDPESPDYNVKSVVEDFTKLAKQYAKYYPTNNVLMAMGGDFQYEAAEMNFVNMDKFIKAFEDHDEVKLLYSTPSCYVKAVHESNPKLHLKTDDFFPYSNNNNSFWTGYFTSRPNSKRFERTGHNILQATKQLVAIDSIRSTDYEKNVDNLRYLREAMGIMQHHDAITGTERQHVASDYVRLLTRAVEYAEKPIGDIVGELLQGNKTEESDLKLQLSSCLLSNISICNVSQKSDAFVVVGYNPLSWPVTQYIRLPISNANFSIQGPDGDEEYDIVTAISDFAYVELPNQVPSKTELVFAAKIPPMGLKMYFINKTSKSLEESPQGEVMDGDDNFSFGNNETCFQIDNKTNLLKSVTMNGITLNITQNFYYYYSETGESDKTNISSGAYLFRPTNTTPEALDGRVTNAGSKRGKVVDEFHQKWTDGRMNISQIIRVYKDESYIEFDWLVGGINITVDNMGKEVISKFSVTDDFNNNNTFYTDSNGREIIKRTLNYRPDYTYDPKIEPVASNYYPVTTKILIKDEQKDIEVAVLTDRSEGGSSLAKGEIELMVHRRIIHDDKKGVGESLNETEFETGVYVRGSHYLVIGSATKSNPDGRTTAAQERILAQKKLNQPWIGIGTLTGASLTNADEESELLLSYSALRQALPENVNILTFEPWKNGTFLLRFEHILEQNEDPKLSDTANINIDDLFDAFIIEEITETTLAANRLLSDYKSESRYNWNFTGK</sequence>
<dbReference type="Gene3D" id="2.70.98.30">
    <property type="entry name" value="Golgi alpha-mannosidase II, domain 4"/>
    <property type="match status" value="1"/>
</dbReference>
<feature type="domain" description="Glycoside hydrolase family 38 central" evidence="11">
    <location>
        <begin position="369"/>
        <end position="448"/>
    </location>
</feature>
<dbReference type="PANTHER" id="PTHR11607">
    <property type="entry name" value="ALPHA-MANNOSIDASE"/>
    <property type="match status" value="1"/>
</dbReference>
<dbReference type="InterPro" id="IPR015341">
    <property type="entry name" value="Glyco_hydro_38_cen"/>
</dbReference>
<dbReference type="GO" id="GO:0006013">
    <property type="term" value="P:mannose metabolic process"/>
    <property type="evidence" value="ECO:0007669"/>
    <property type="project" value="InterPro"/>
</dbReference>
<dbReference type="GO" id="GO:0005764">
    <property type="term" value="C:lysosome"/>
    <property type="evidence" value="ECO:0007669"/>
    <property type="project" value="TreeGrafter"/>
</dbReference>
<reference evidence="12" key="1">
    <citation type="journal article" date="2023" name="Insect Mol. Biol.">
        <title>Genome sequencing provides insights into the evolution of gene families encoding plant cell wall-degrading enzymes in longhorned beetles.</title>
        <authorList>
            <person name="Shin N.R."/>
            <person name="Okamura Y."/>
            <person name="Kirsch R."/>
            <person name="Pauchet Y."/>
        </authorList>
    </citation>
    <scope>NUCLEOTIDE SEQUENCE</scope>
    <source>
        <strain evidence="12">AMC_N1</strain>
    </source>
</reference>
<feature type="chain" id="PRO_5043101987" description="Alpha-mannosidase" evidence="10">
    <location>
        <begin position="25"/>
        <end position="991"/>
    </location>
</feature>
<keyword evidence="13" id="KW-1185">Reference proteome</keyword>
<dbReference type="Gene3D" id="2.60.40.1180">
    <property type="entry name" value="Golgi alpha-mannosidase II"/>
    <property type="match status" value="1"/>
</dbReference>
<keyword evidence="9 10" id="KW-0326">Glycosidase</keyword>
<evidence type="ECO:0000256" key="8">
    <source>
        <dbReference type="ARBA" id="ARBA00023180"/>
    </source>
</evidence>
<dbReference type="AlphaFoldDB" id="A0AAV8Y5N8"/>
<evidence type="ECO:0000313" key="12">
    <source>
        <dbReference type="EMBL" id="KAJ8946016.1"/>
    </source>
</evidence>
<dbReference type="InterPro" id="IPR011682">
    <property type="entry name" value="Glyco_hydro_38_C"/>
</dbReference>
<comment type="cofactor">
    <cofactor evidence="10">
        <name>Zn(2+)</name>
        <dbReference type="ChEBI" id="CHEBI:29105"/>
    </cofactor>
    <text evidence="10">Binds 1 zinc ion per subunit.</text>
</comment>
<name>A0AAV8Y5N8_9CUCU</name>
<accession>A0AAV8Y5N8</accession>
<dbReference type="Gene3D" id="3.20.110.10">
    <property type="entry name" value="Glycoside hydrolase 38, N terminal domain"/>
    <property type="match status" value="1"/>
</dbReference>
<evidence type="ECO:0000256" key="7">
    <source>
        <dbReference type="ARBA" id="ARBA00023157"/>
    </source>
</evidence>
<dbReference type="GO" id="GO:0030246">
    <property type="term" value="F:carbohydrate binding"/>
    <property type="evidence" value="ECO:0007669"/>
    <property type="project" value="InterPro"/>
</dbReference>
<evidence type="ECO:0000256" key="2">
    <source>
        <dbReference type="ARBA" id="ARBA00009792"/>
    </source>
</evidence>
<evidence type="ECO:0000256" key="5">
    <source>
        <dbReference type="ARBA" id="ARBA00022801"/>
    </source>
</evidence>
<dbReference type="GO" id="GO:0004559">
    <property type="term" value="F:alpha-mannosidase activity"/>
    <property type="evidence" value="ECO:0007669"/>
    <property type="project" value="UniProtKB-EC"/>
</dbReference>
<keyword evidence="7" id="KW-1015">Disulfide bond</keyword>
<dbReference type="InterPro" id="IPR041147">
    <property type="entry name" value="GH38_C"/>
</dbReference>
<dbReference type="Proteomes" id="UP001162162">
    <property type="component" value="Unassembled WGS sequence"/>
</dbReference>
<dbReference type="InterPro" id="IPR027291">
    <property type="entry name" value="Glyco_hydro_38_N_sf"/>
</dbReference>
<dbReference type="FunFam" id="2.70.98.30:FF:000003">
    <property type="entry name" value="Alpha-mannosidase"/>
    <property type="match status" value="1"/>
</dbReference>
<dbReference type="FunFam" id="1.20.1270.50:FF:000002">
    <property type="entry name" value="Alpha-mannosidase"/>
    <property type="match status" value="1"/>
</dbReference>
<keyword evidence="10" id="KW-0732">Signal</keyword>
<dbReference type="InterPro" id="IPR013780">
    <property type="entry name" value="Glyco_hydro_b"/>
</dbReference>
<dbReference type="InterPro" id="IPR011330">
    <property type="entry name" value="Glyco_hydro/deAcase_b/a-brl"/>
</dbReference>
<evidence type="ECO:0000256" key="10">
    <source>
        <dbReference type="RuleBase" id="RU361199"/>
    </source>
</evidence>
<proteinExistence type="inferred from homology"/>
<evidence type="ECO:0000256" key="1">
    <source>
        <dbReference type="ARBA" id="ARBA00000365"/>
    </source>
</evidence>
<dbReference type="Pfam" id="PF07748">
    <property type="entry name" value="Glyco_hydro_38C"/>
    <property type="match status" value="1"/>
</dbReference>
<dbReference type="Pfam" id="PF01074">
    <property type="entry name" value="Glyco_hydro_38N"/>
    <property type="match status" value="1"/>
</dbReference>
<dbReference type="EMBL" id="JAPWTK010000200">
    <property type="protein sequence ID" value="KAJ8946016.1"/>
    <property type="molecule type" value="Genomic_DNA"/>
</dbReference>
<dbReference type="SMART" id="SM00872">
    <property type="entry name" value="Alpha-mann_mid"/>
    <property type="match status" value="1"/>
</dbReference>
<dbReference type="InterPro" id="IPR011013">
    <property type="entry name" value="Gal_mutarotase_sf_dom"/>
</dbReference>
<dbReference type="InterPro" id="IPR050843">
    <property type="entry name" value="Glycosyl_Hydrlase_38"/>
</dbReference>
<evidence type="ECO:0000256" key="6">
    <source>
        <dbReference type="ARBA" id="ARBA00022833"/>
    </source>
</evidence>
<evidence type="ECO:0000256" key="9">
    <source>
        <dbReference type="ARBA" id="ARBA00023295"/>
    </source>
</evidence>
<gene>
    <name evidence="12" type="ORF">NQ318_023263</name>
</gene>
<dbReference type="Gene3D" id="1.20.1270.50">
    <property type="entry name" value="Glycoside hydrolase family 38, central domain"/>
    <property type="match status" value="2"/>
</dbReference>